<dbReference type="OrthoDB" id="4682164at2"/>
<reference evidence="2" key="1">
    <citation type="submission" date="2016-07" db="EMBL/GenBank/DDBJ databases">
        <title>Sequence Frankia sp. strain CcI1.17.</title>
        <authorList>
            <person name="Ghodhbane-Gtari F."/>
            <person name="Swanson E."/>
            <person name="Gueddou A."/>
            <person name="Morris K."/>
            <person name="Hezbri K."/>
            <person name="Ktari A."/>
            <person name="Nouioui I."/>
            <person name="Abebe-Akele F."/>
            <person name="Simpson S."/>
            <person name="Thomas K."/>
            <person name="Gtari M."/>
            <person name="Tisa L.S."/>
            <person name="Hurst S."/>
        </authorList>
    </citation>
    <scope>NUCLEOTIDE SEQUENCE [LARGE SCALE GENOMIC DNA]</scope>
    <source>
        <strain evidence="2">Cc1.17</strain>
    </source>
</reference>
<comment type="caution">
    <text evidence="1">The sequence shown here is derived from an EMBL/GenBank/DDBJ whole genome shotgun (WGS) entry which is preliminary data.</text>
</comment>
<accession>A0A1S1QHM5</accession>
<organism evidence="1 2">
    <name type="scientific">Parafrankia colletiae</name>
    <dbReference type="NCBI Taxonomy" id="573497"/>
    <lineage>
        <taxon>Bacteria</taxon>
        <taxon>Bacillati</taxon>
        <taxon>Actinomycetota</taxon>
        <taxon>Actinomycetes</taxon>
        <taxon>Frankiales</taxon>
        <taxon>Frankiaceae</taxon>
        <taxon>Parafrankia</taxon>
    </lineage>
</organism>
<dbReference type="AlphaFoldDB" id="A0A1S1QHM5"/>
<dbReference type="Proteomes" id="UP000179627">
    <property type="component" value="Unassembled WGS sequence"/>
</dbReference>
<dbReference type="SUPFAM" id="SSF53474">
    <property type="entry name" value="alpha/beta-Hydrolases"/>
    <property type="match status" value="1"/>
</dbReference>
<proteinExistence type="predicted"/>
<dbReference type="Gene3D" id="3.40.50.1820">
    <property type="entry name" value="alpha/beta hydrolase"/>
    <property type="match status" value="1"/>
</dbReference>
<dbReference type="InterPro" id="IPR029058">
    <property type="entry name" value="AB_hydrolase_fold"/>
</dbReference>
<evidence type="ECO:0000313" key="1">
    <source>
        <dbReference type="EMBL" id="OHV34268.1"/>
    </source>
</evidence>
<protein>
    <recommendedName>
        <fullName evidence="3">Hydrolase or acyltransferase of alpha/beta superfamily</fullName>
    </recommendedName>
</protein>
<gene>
    <name evidence="1" type="ORF">CC117_21810</name>
</gene>
<dbReference type="EMBL" id="MBLM01000128">
    <property type="protein sequence ID" value="OHV34268.1"/>
    <property type="molecule type" value="Genomic_DNA"/>
</dbReference>
<sequence length="287" mass="30602">MATATVNGLSISYEVIGARGRPWVITPGGRYGKDAAGIRELAVALAEEGEQVLIWDRPNTGASDVSFDGESESELQADALAGLLEHLGMAPAVIAGGSGGSRVSLLTAARHPQVAAGLAVWWVSGGVYGMMSIGVHYASGSFQAAWKHGMAAVAELPEWREPIERNPGNRGRLLAQGRDEFLATMERWMAVYCPREGELVPGLPDAVARALAVPALVLRSGASDIHHRRETSETLAALLPNAVLREPPWPDTEWADRHTPEAAKEGLFARWPLLAPGLLAWAREALA</sequence>
<dbReference type="RefSeq" id="WP_071086411.1">
    <property type="nucleotide sequence ID" value="NZ_MBLM01000128.1"/>
</dbReference>
<keyword evidence="2" id="KW-1185">Reference proteome</keyword>
<evidence type="ECO:0008006" key="3">
    <source>
        <dbReference type="Google" id="ProtNLM"/>
    </source>
</evidence>
<evidence type="ECO:0000313" key="2">
    <source>
        <dbReference type="Proteomes" id="UP000179627"/>
    </source>
</evidence>
<name>A0A1S1QHM5_9ACTN</name>